<gene>
    <name evidence="1" type="ORF">BaRGS_00040013</name>
</gene>
<dbReference type="Proteomes" id="UP001519460">
    <property type="component" value="Unassembled WGS sequence"/>
</dbReference>
<sequence>MVIDDVAEASDVVSSVVTETQDVDVSELPEVDVAELKEDDDVADEGRVAEELSGEDAAELKCGGYDASLNGEILVSVELSGVVFAEVKVGDLVLGNVLVELPTVDVAELTDDVTNAVFVEDILEVRKQPKQSGQQPEIES</sequence>
<organism evidence="1 2">
    <name type="scientific">Batillaria attramentaria</name>
    <dbReference type="NCBI Taxonomy" id="370345"/>
    <lineage>
        <taxon>Eukaryota</taxon>
        <taxon>Metazoa</taxon>
        <taxon>Spiralia</taxon>
        <taxon>Lophotrochozoa</taxon>
        <taxon>Mollusca</taxon>
        <taxon>Gastropoda</taxon>
        <taxon>Caenogastropoda</taxon>
        <taxon>Sorbeoconcha</taxon>
        <taxon>Cerithioidea</taxon>
        <taxon>Batillariidae</taxon>
        <taxon>Batillaria</taxon>
    </lineage>
</organism>
<accession>A0ABD0J1Q3</accession>
<evidence type="ECO:0000313" key="1">
    <source>
        <dbReference type="EMBL" id="KAK7449362.1"/>
    </source>
</evidence>
<dbReference type="AlphaFoldDB" id="A0ABD0J1Q3"/>
<evidence type="ECO:0000313" key="2">
    <source>
        <dbReference type="Proteomes" id="UP001519460"/>
    </source>
</evidence>
<proteinExistence type="predicted"/>
<name>A0ABD0J1Q3_9CAEN</name>
<comment type="caution">
    <text evidence="1">The sequence shown here is derived from an EMBL/GenBank/DDBJ whole genome shotgun (WGS) entry which is preliminary data.</text>
</comment>
<reference evidence="1 2" key="1">
    <citation type="journal article" date="2023" name="Sci. Data">
        <title>Genome assembly of the Korean intertidal mud-creeper Batillaria attramentaria.</title>
        <authorList>
            <person name="Patra A.K."/>
            <person name="Ho P.T."/>
            <person name="Jun S."/>
            <person name="Lee S.J."/>
            <person name="Kim Y."/>
            <person name="Won Y.J."/>
        </authorList>
    </citation>
    <scope>NUCLEOTIDE SEQUENCE [LARGE SCALE GENOMIC DNA]</scope>
    <source>
        <strain evidence="1">Wonlab-2016</strain>
    </source>
</reference>
<dbReference type="EMBL" id="JACVVK020000750">
    <property type="protein sequence ID" value="KAK7449362.1"/>
    <property type="molecule type" value="Genomic_DNA"/>
</dbReference>
<protein>
    <submittedName>
        <fullName evidence="1">Uncharacterized protein</fullName>
    </submittedName>
</protein>
<keyword evidence="2" id="KW-1185">Reference proteome</keyword>